<dbReference type="Pfam" id="PF00069">
    <property type="entry name" value="Pkinase"/>
    <property type="match status" value="2"/>
</dbReference>
<feature type="region of interest" description="Disordered" evidence="9">
    <location>
        <begin position="916"/>
        <end position="938"/>
    </location>
</feature>
<feature type="region of interest" description="Disordered" evidence="9">
    <location>
        <begin position="1740"/>
        <end position="1860"/>
    </location>
</feature>
<keyword evidence="6" id="KW-0067">ATP-binding</keyword>
<dbReference type="Gene3D" id="3.30.200.20">
    <property type="entry name" value="Phosphorylase Kinase, domain 1"/>
    <property type="match status" value="2"/>
</dbReference>
<organism evidence="11 12">
    <name type="scientific">Paratrimastix pyriformis</name>
    <dbReference type="NCBI Taxonomy" id="342808"/>
    <lineage>
        <taxon>Eukaryota</taxon>
        <taxon>Metamonada</taxon>
        <taxon>Preaxostyla</taxon>
        <taxon>Paratrimastigidae</taxon>
        <taxon>Paratrimastix</taxon>
    </lineage>
</organism>
<feature type="compositionally biased region" description="Pro residues" evidence="9">
    <location>
        <begin position="2217"/>
        <end position="2226"/>
    </location>
</feature>
<feature type="compositionally biased region" description="Low complexity" evidence="9">
    <location>
        <begin position="1371"/>
        <end position="1388"/>
    </location>
</feature>
<evidence type="ECO:0000256" key="9">
    <source>
        <dbReference type="SAM" id="MobiDB-lite"/>
    </source>
</evidence>
<evidence type="ECO:0000256" key="4">
    <source>
        <dbReference type="ARBA" id="ARBA00022741"/>
    </source>
</evidence>
<feature type="compositionally biased region" description="Low complexity" evidence="9">
    <location>
        <begin position="1337"/>
        <end position="1349"/>
    </location>
</feature>
<feature type="compositionally biased region" description="Gly residues" evidence="9">
    <location>
        <begin position="2083"/>
        <end position="2095"/>
    </location>
</feature>
<dbReference type="GO" id="GO:0016301">
    <property type="term" value="F:kinase activity"/>
    <property type="evidence" value="ECO:0007669"/>
    <property type="project" value="UniProtKB-KW"/>
</dbReference>
<dbReference type="SMART" id="SM00220">
    <property type="entry name" value="S_TKc"/>
    <property type="match status" value="1"/>
</dbReference>
<evidence type="ECO:0000256" key="8">
    <source>
        <dbReference type="ARBA" id="ARBA00048679"/>
    </source>
</evidence>
<protein>
    <recommendedName>
        <fullName evidence="1">non-specific serine/threonine protein kinase</fullName>
        <ecNumber evidence="1">2.7.11.1</ecNumber>
    </recommendedName>
</protein>
<gene>
    <name evidence="11" type="ORF">PAPYR_8575</name>
</gene>
<feature type="compositionally biased region" description="Polar residues" evidence="9">
    <location>
        <begin position="1457"/>
        <end position="1470"/>
    </location>
</feature>
<dbReference type="SUPFAM" id="SSF56112">
    <property type="entry name" value="Protein kinase-like (PK-like)"/>
    <property type="match status" value="1"/>
</dbReference>
<reference evidence="11" key="1">
    <citation type="journal article" date="2022" name="bioRxiv">
        <title>Genomics of Preaxostyla Flagellates Illuminates Evolutionary Transitions and the Path Towards Mitochondrial Loss.</title>
        <authorList>
            <person name="Novak L.V.F."/>
            <person name="Treitli S.C."/>
            <person name="Pyrih J."/>
            <person name="Halakuc P."/>
            <person name="Pipaliya S.V."/>
            <person name="Vacek V."/>
            <person name="Brzon O."/>
            <person name="Soukal P."/>
            <person name="Eme L."/>
            <person name="Dacks J.B."/>
            <person name="Karnkowska A."/>
            <person name="Elias M."/>
            <person name="Hampl V."/>
        </authorList>
    </citation>
    <scope>NUCLEOTIDE SEQUENCE</scope>
    <source>
        <strain evidence="11">RCP-MX</strain>
    </source>
</reference>
<feature type="compositionally biased region" description="Low complexity" evidence="9">
    <location>
        <begin position="94"/>
        <end position="103"/>
    </location>
</feature>
<dbReference type="EC" id="2.7.11.1" evidence="1"/>
<feature type="region of interest" description="Disordered" evidence="9">
    <location>
        <begin position="1308"/>
        <end position="1470"/>
    </location>
</feature>
<evidence type="ECO:0000256" key="2">
    <source>
        <dbReference type="ARBA" id="ARBA00022527"/>
    </source>
</evidence>
<feature type="compositionally biased region" description="Basic residues" evidence="9">
    <location>
        <begin position="1830"/>
        <end position="1842"/>
    </location>
</feature>
<feature type="region of interest" description="Disordered" evidence="9">
    <location>
        <begin position="2179"/>
        <end position="2226"/>
    </location>
</feature>
<feature type="compositionally biased region" description="Basic residues" evidence="9">
    <location>
        <begin position="1194"/>
        <end position="1203"/>
    </location>
</feature>
<feature type="region of interest" description="Disordered" evidence="9">
    <location>
        <begin position="425"/>
        <end position="452"/>
    </location>
</feature>
<dbReference type="PROSITE" id="PS50011">
    <property type="entry name" value="PROTEIN_KINASE_DOM"/>
    <property type="match status" value="1"/>
</dbReference>
<comment type="catalytic activity">
    <reaction evidence="7">
        <text>L-threonyl-[protein] + ATP = O-phospho-L-threonyl-[protein] + ADP + H(+)</text>
        <dbReference type="Rhea" id="RHEA:46608"/>
        <dbReference type="Rhea" id="RHEA-COMP:11060"/>
        <dbReference type="Rhea" id="RHEA-COMP:11605"/>
        <dbReference type="ChEBI" id="CHEBI:15378"/>
        <dbReference type="ChEBI" id="CHEBI:30013"/>
        <dbReference type="ChEBI" id="CHEBI:30616"/>
        <dbReference type="ChEBI" id="CHEBI:61977"/>
        <dbReference type="ChEBI" id="CHEBI:456216"/>
        <dbReference type="EC" id="2.7.11.1"/>
    </reaction>
</comment>
<feature type="region of interest" description="Disordered" evidence="9">
    <location>
        <begin position="1158"/>
        <end position="1292"/>
    </location>
</feature>
<evidence type="ECO:0000256" key="7">
    <source>
        <dbReference type="ARBA" id="ARBA00047899"/>
    </source>
</evidence>
<dbReference type="Gene3D" id="1.10.510.10">
    <property type="entry name" value="Transferase(Phosphotransferase) domain 1"/>
    <property type="match status" value="2"/>
</dbReference>
<feature type="compositionally biased region" description="Pro residues" evidence="9">
    <location>
        <begin position="836"/>
        <end position="845"/>
    </location>
</feature>
<dbReference type="EMBL" id="JAPMOS010000076">
    <property type="protein sequence ID" value="KAJ4456278.1"/>
    <property type="molecule type" value="Genomic_DNA"/>
</dbReference>
<dbReference type="Proteomes" id="UP001141327">
    <property type="component" value="Unassembled WGS sequence"/>
</dbReference>
<keyword evidence="12" id="KW-1185">Reference proteome</keyword>
<accession>A0ABQ8UBW3</accession>
<dbReference type="InterPro" id="IPR050236">
    <property type="entry name" value="Ser_Thr_kinase_AGC"/>
</dbReference>
<keyword evidence="2" id="KW-0723">Serine/threonine-protein kinase</keyword>
<feature type="domain" description="Protein kinase" evidence="10">
    <location>
        <begin position="161"/>
        <end position="633"/>
    </location>
</feature>
<feature type="compositionally biased region" description="Pro residues" evidence="9">
    <location>
        <begin position="1427"/>
        <end position="1441"/>
    </location>
</feature>
<comment type="caution">
    <text evidence="11">The sequence shown here is derived from an EMBL/GenBank/DDBJ whole genome shotgun (WGS) entry which is preliminary data.</text>
</comment>
<evidence type="ECO:0000313" key="12">
    <source>
        <dbReference type="Proteomes" id="UP001141327"/>
    </source>
</evidence>
<evidence type="ECO:0000256" key="6">
    <source>
        <dbReference type="ARBA" id="ARBA00022840"/>
    </source>
</evidence>
<evidence type="ECO:0000256" key="5">
    <source>
        <dbReference type="ARBA" id="ARBA00022777"/>
    </source>
</evidence>
<feature type="region of interest" description="Disordered" evidence="9">
    <location>
        <begin position="1491"/>
        <end position="1550"/>
    </location>
</feature>
<proteinExistence type="predicted"/>
<feature type="compositionally biased region" description="Low complexity" evidence="9">
    <location>
        <begin position="705"/>
        <end position="717"/>
    </location>
</feature>
<feature type="region of interest" description="Disordered" evidence="9">
    <location>
        <begin position="890"/>
        <end position="909"/>
    </location>
</feature>
<dbReference type="InterPro" id="IPR008271">
    <property type="entry name" value="Ser/Thr_kinase_AS"/>
</dbReference>
<keyword evidence="4" id="KW-0547">Nucleotide-binding</keyword>
<feature type="compositionally biased region" description="Low complexity" evidence="9">
    <location>
        <begin position="1215"/>
        <end position="1244"/>
    </location>
</feature>
<dbReference type="CDD" id="cd05579">
    <property type="entry name" value="STKc_MAST_like"/>
    <property type="match status" value="1"/>
</dbReference>
<feature type="region of interest" description="Disordered" evidence="9">
    <location>
        <begin position="678"/>
        <end position="717"/>
    </location>
</feature>
<dbReference type="InterPro" id="IPR011009">
    <property type="entry name" value="Kinase-like_dom_sf"/>
</dbReference>
<evidence type="ECO:0000256" key="3">
    <source>
        <dbReference type="ARBA" id="ARBA00022679"/>
    </source>
</evidence>
<feature type="region of interest" description="Disordered" evidence="9">
    <location>
        <begin position="739"/>
        <end position="863"/>
    </location>
</feature>
<feature type="region of interest" description="Disordered" evidence="9">
    <location>
        <begin position="1976"/>
        <end position="2016"/>
    </location>
</feature>
<feature type="compositionally biased region" description="Basic and acidic residues" evidence="9">
    <location>
        <begin position="1742"/>
        <end position="1751"/>
    </location>
</feature>
<dbReference type="PANTHER" id="PTHR24356:SF1">
    <property type="entry name" value="SERINE_THREONINE-PROTEIN KINASE GREATWALL"/>
    <property type="match status" value="1"/>
</dbReference>
<evidence type="ECO:0000256" key="1">
    <source>
        <dbReference type="ARBA" id="ARBA00012513"/>
    </source>
</evidence>
<feature type="region of interest" description="Disordered" evidence="9">
    <location>
        <begin position="950"/>
        <end position="971"/>
    </location>
</feature>
<feature type="compositionally biased region" description="Basic and acidic residues" evidence="9">
    <location>
        <begin position="777"/>
        <end position="787"/>
    </location>
</feature>
<name>A0ABQ8UBW3_9EUKA</name>
<feature type="compositionally biased region" description="Pro residues" evidence="9">
    <location>
        <begin position="1849"/>
        <end position="1859"/>
    </location>
</feature>
<feature type="region of interest" description="Disordered" evidence="9">
    <location>
        <begin position="1"/>
        <end position="123"/>
    </location>
</feature>
<feature type="region of interest" description="Disordered" evidence="9">
    <location>
        <begin position="2080"/>
        <end position="2102"/>
    </location>
</feature>
<dbReference type="PROSITE" id="PS00108">
    <property type="entry name" value="PROTEIN_KINASE_ST"/>
    <property type="match status" value="1"/>
</dbReference>
<sequence length="2226" mass="231796">MMGGRAPMNPNEDVHAMLQASAARQAEIMNPRVDSDRDRGGAPGISPQSESSRKGNWLTSIFSFAKKKRSSPGLVSHPGPTLSPAASPAPSPSPSVSTPPAVGFAGPQGDGGTTTPGRHATPPPGTVGFCLLCTSGAGAIPGAGATKPAARPRPRYTIEDFEVVKPLTKGAYGRVFLVRAVGKSRSKRKSAVYAMKVLNKAHLLSKKVLSLRRGCTQTRRSTLGNGEERVDPGGMKPYGIKSREFLTQKSKGNETKKAHHPDAFNIAPESQHFFPSPPKHSDSACVFACEGKHSPLVSSLRKQEKVAQVALERDIMASLTQKSSPYVVQLVCAFQSRDFLYLVMEYQPGGDLFSLLRQAHALDEPVARQYIGETILALEELHKNGVIHRDIKPDNLLIGRDGHLRLTDFGLSYTGMLRSASLAFDTSPGAGEPSTYRSSQPGGAPQTPPRAPVVIVPGTPVPTPVSDWAYGPCSLLPPSVGLVDTGLLCFWSTAGMFTGTVHGRLISDCSPLLLAVCCDPASAISPQFENVAGTPDYMAPEAILGSELGRGPGVDWWALGVMLYECLTGRPPFNAPSREEVFARIVKEEPDWNVPGVSFSPEVRDLMSRLLEKDPLKRLGANGAAEVKAHPWFASIDWTTLYSTPPIFVPTLGNDEDTSYFGRCLVRLRACLRTHDPAHPGITAARGDGGPSSESCWTFDRPPTSSDVISHSSASSQSTLARPGAHLLLATIPSLPSLEPRQPAGTLGMSPSQSMPVLSSTVLSPTSDRPARPPRAASEEARDDEHATIPAPTNSDSSSPHPGGLLHSDSTSDGGPPIARTPTPPSLKGAGTPTQPLSPPPPIPSPVAMWQPSGPQRGPLLEWDVGAEHPHSDFALLLAYDVDRPRSSRLIQPTHRLPRAPTHDSPGSPVPLVLHTFNGSPSPHPSTLDPAPRPDDDVLVRRGSVNSVALGPFYLPPDDDDGSDPGLDGSAQLETSLSMSFASDALDDTQISFSSISFQKQEAASEDRVVLENGQLFFASLAPSVGRWTRPNPERFAPAHPHLQDRRKGTRLQLQLHIPIIIGIPSLGAVPATPSTLLYSTLATPGGGLSTPMPPQASPLASPDSELGVVVGLPLWDPTANGLTPGLPTIALPPASTDQLLSPKGATGVMQCAVTTPIQSPFDPLRPAVTTRDAATSPAIPPARPSDSPAVVSRQHHHHHHHHDSTGTTYHSRSSRSLSSSQSQSRSTLGATTPDIAPAAPIGASTPSPTTKPHSAHRPTPLRQASNQPAGLSPRMQSLPAGASPDPSVNTSVHRRIRDLLRTSDQEHWSAGEVEESLQHPNDAAVAQAPPPRHRSPPASLSLPRSSSSVLDIAEVAVTPQRRPGAMLGVPSSSTPPLTASSRSSCSSTTPRAIEPTVTPEMPTHRHHHHHHKQHRQAHASPVSGASPPPTTQRGPSPPPTLRRTLFSPPHPDESELQASNSNEPSAAQSAISMAMRTYPPPPASTLLTAAAAATAAGTSPSGPTPAAARPGSPSPSASAHDEAAGPSQPRLIPTGRTPVMKPSKSPYRQHLTDPPALSLSTAAAPGTTVHPADPLAAAVAPSHVDLVGHPASVSAPKLPPPLLVTSSSTSSSSHLGSLLRHDPLGATGAMSPWLAAPAIIPEQLGSGGGGSISPGDVVVVSPVAPGQATTPPTESGVGSTPTTRTFGKQLAPLSLGGDSGHAGGDLLDEEQLHQPLSARDPHVHSPWDGELPLDLLNTTDITRDGDDRSPLRLPTADLETLGEETGLYPPEATSTTKPHQPHRRRSHPFRTDEVALPPSALPPAPTPASGFLPLPAVPPEDNLATSHRSVSRHSHRSHHSHHDAAPTPASPPAPPLPALMPVISALPSPTSDHAVHAGTPEEGKGSLNGVTPMMSDLDNPLCPGTVHPTAAGAGSSGGSSWGVLGSPDHRLVTSPPEEAGALAQSPLTRSAFTRVAQTTSGLFGESPLALGVPLARQPFDEPTPPGITPLGSPQTTLGAMSPPPPLSNGSASGQVITGPAGGGFIPHVESSAQVFQPPFVPVVATPRTGGGHHARLPPSGLRRDPSSRAMSCLAAFPPGTPLRGGGGGAGGHGEAPGTPATPGFLQNVQPGSSLADMWDPLHAQADPNAAGFIPGFSYIAPRFAEELADLATSYTTTSGIAGTLHTGDEAVLGLAESPQQRAGLLEPKKKKKKKKKKKAAAASVDAEAADAAGPELPEPPESAGC</sequence>
<feature type="compositionally biased region" description="Polar residues" evidence="9">
    <location>
        <begin position="749"/>
        <end position="763"/>
    </location>
</feature>
<evidence type="ECO:0000313" key="11">
    <source>
        <dbReference type="EMBL" id="KAJ4456278.1"/>
    </source>
</evidence>
<dbReference type="InterPro" id="IPR000719">
    <property type="entry name" value="Prot_kinase_dom"/>
</dbReference>
<feature type="region of interest" description="Disordered" evidence="9">
    <location>
        <begin position="2048"/>
        <end position="2067"/>
    </location>
</feature>
<feature type="compositionally biased region" description="Basic residues" evidence="9">
    <location>
        <begin position="1780"/>
        <end position="1789"/>
    </location>
</feature>
<feature type="compositionally biased region" description="Basic residues" evidence="9">
    <location>
        <begin position="1405"/>
        <end position="1418"/>
    </location>
</feature>
<keyword evidence="3" id="KW-0808">Transferase</keyword>
<dbReference type="PANTHER" id="PTHR24356">
    <property type="entry name" value="SERINE/THREONINE-PROTEIN KINASE"/>
    <property type="match status" value="1"/>
</dbReference>
<feature type="compositionally biased region" description="Low complexity" evidence="9">
    <location>
        <begin position="2201"/>
        <end position="2216"/>
    </location>
</feature>
<feature type="compositionally biased region" description="Polar residues" evidence="9">
    <location>
        <begin position="791"/>
        <end position="800"/>
    </location>
</feature>
<comment type="catalytic activity">
    <reaction evidence="8">
        <text>L-seryl-[protein] + ATP = O-phospho-L-seryl-[protein] + ADP + H(+)</text>
        <dbReference type="Rhea" id="RHEA:17989"/>
        <dbReference type="Rhea" id="RHEA-COMP:9863"/>
        <dbReference type="Rhea" id="RHEA-COMP:11604"/>
        <dbReference type="ChEBI" id="CHEBI:15378"/>
        <dbReference type="ChEBI" id="CHEBI:29999"/>
        <dbReference type="ChEBI" id="CHEBI:30616"/>
        <dbReference type="ChEBI" id="CHEBI:83421"/>
        <dbReference type="ChEBI" id="CHEBI:456216"/>
        <dbReference type="EC" id="2.7.11.1"/>
    </reaction>
</comment>
<feature type="compositionally biased region" description="Basic residues" evidence="9">
    <location>
        <begin position="2189"/>
        <end position="2200"/>
    </location>
</feature>
<keyword evidence="5 11" id="KW-0418">Kinase</keyword>
<evidence type="ECO:0000259" key="10">
    <source>
        <dbReference type="PROSITE" id="PS50011"/>
    </source>
</evidence>
<feature type="compositionally biased region" description="Low complexity" evidence="9">
    <location>
        <begin position="1491"/>
        <end position="1519"/>
    </location>
</feature>